<dbReference type="SUPFAM" id="SSF51735">
    <property type="entry name" value="NAD(P)-binding Rossmann-fold domains"/>
    <property type="match status" value="1"/>
</dbReference>
<dbReference type="AlphaFoldDB" id="A0A6L9S8V1"/>
<dbReference type="RefSeq" id="WP_163739860.1">
    <property type="nucleotide sequence ID" value="NZ_JAAGOA010000011.1"/>
</dbReference>
<organism evidence="4 5">
    <name type="scientific">Phytoactinopolyspora halotolerans</name>
    <dbReference type="NCBI Taxonomy" id="1981512"/>
    <lineage>
        <taxon>Bacteria</taxon>
        <taxon>Bacillati</taxon>
        <taxon>Actinomycetota</taxon>
        <taxon>Actinomycetes</taxon>
        <taxon>Jiangellales</taxon>
        <taxon>Jiangellaceae</taxon>
        <taxon>Phytoactinopolyspora</taxon>
    </lineage>
</organism>
<sequence>MENPPVVPAARTALITGASRGIGRSLALGLAEHGVAVGLLARDQDRLDEVAAECRERGVAAVGVTADVVDRAAVERAVRTVADALGGIDLLVNNAGVIEPGDADFVAADVEETWRVVEVNVRGPILVTHATLRTMLEAGGGRIVNLNSGAGYKAMTSYTGYTVSKGALARLTTQLDAQYRVRGVFVFDLAPGHVKTDMTTPMPMHAGRTDWTDPEEVAAMVTAIGDGRLDELAGRYFRAGTDTVESLLEQKAAILDANARVLTLAPIDADDPVA</sequence>
<comment type="caution">
    <text evidence="4">The sequence shown here is derived from an EMBL/GenBank/DDBJ whole genome shotgun (WGS) entry which is preliminary data.</text>
</comment>
<dbReference type="Gene3D" id="3.40.50.720">
    <property type="entry name" value="NAD(P)-binding Rossmann-like Domain"/>
    <property type="match status" value="1"/>
</dbReference>
<dbReference type="EMBL" id="JAAGOA010000011">
    <property type="protein sequence ID" value="NEE01855.1"/>
    <property type="molecule type" value="Genomic_DNA"/>
</dbReference>
<dbReference type="CDD" id="cd05233">
    <property type="entry name" value="SDR_c"/>
    <property type="match status" value="1"/>
</dbReference>
<dbReference type="Proteomes" id="UP000475214">
    <property type="component" value="Unassembled WGS sequence"/>
</dbReference>
<dbReference type="PRINTS" id="PR00080">
    <property type="entry name" value="SDRFAMILY"/>
</dbReference>
<comment type="similarity">
    <text evidence="1 3">Belongs to the short-chain dehydrogenases/reductases (SDR) family.</text>
</comment>
<dbReference type="PANTHER" id="PTHR44196:SF1">
    <property type="entry name" value="DEHYDROGENASE_REDUCTASE SDR FAMILY MEMBER 7B"/>
    <property type="match status" value="1"/>
</dbReference>
<dbReference type="PRINTS" id="PR00081">
    <property type="entry name" value="GDHRDH"/>
</dbReference>
<proteinExistence type="inferred from homology"/>
<dbReference type="GO" id="GO:0016020">
    <property type="term" value="C:membrane"/>
    <property type="evidence" value="ECO:0007669"/>
    <property type="project" value="TreeGrafter"/>
</dbReference>
<dbReference type="PANTHER" id="PTHR44196">
    <property type="entry name" value="DEHYDROGENASE/REDUCTASE SDR FAMILY MEMBER 7B"/>
    <property type="match status" value="1"/>
</dbReference>
<keyword evidence="5" id="KW-1185">Reference proteome</keyword>
<reference evidence="4 5" key="1">
    <citation type="submission" date="2020-02" db="EMBL/GenBank/DDBJ databases">
        <authorList>
            <person name="Li X.-J."/>
            <person name="Han X.-M."/>
        </authorList>
    </citation>
    <scope>NUCLEOTIDE SEQUENCE [LARGE SCALE GENOMIC DNA]</scope>
    <source>
        <strain evidence="4 5">CCTCC AB 2017055</strain>
    </source>
</reference>
<protein>
    <submittedName>
        <fullName evidence="4">SDR family oxidoreductase</fullName>
    </submittedName>
</protein>
<name>A0A6L9S8V1_9ACTN</name>
<dbReference type="Pfam" id="PF00106">
    <property type="entry name" value="adh_short"/>
    <property type="match status" value="1"/>
</dbReference>
<gene>
    <name evidence="4" type="ORF">G1H10_16905</name>
</gene>
<dbReference type="GO" id="GO:0016491">
    <property type="term" value="F:oxidoreductase activity"/>
    <property type="evidence" value="ECO:0007669"/>
    <property type="project" value="UniProtKB-KW"/>
</dbReference>
<evidence type="ECO:0000313" key="5">
    <source>
        <dbReference type="Proteomes" id="UP000475214"/>
    </source>
</evidence>
<evidence type="ECO:0000313" key="4">
    <source>
        <dbReference type="EMBL" id="NEE01855.1"/>
    </source>
</evidence>
<evidence type="ECO:0000256" key="3">
    <source>
        <dbReference type="RuleBase" id="RU000363"/>
    </source>
</evidence>
<keyword evidence="2" id="KW-0560">Oxidoreductase</keyword>
<accession>A0A6L9S8V1</accession>
<evidence type="ECO:0000256" key="2">
    <source>
        <dbReference type="ARBA" id="ARBA00023002"/>
    </source>
</evidence>
<dbReference type="InterPro" id="IPR036291">
    <property type="entry name" value="NAD(P)-bd_dom_sf"/>
</dbReference>
<evidence type="ECO:0000256" key="1">
    <source>
        <dbReference type="ARBA" id="ARBA00006484"/>
    </source>
</evidence>
<dbReference type="InterPro" id="IPR002347">
    <property type="entry name" value="SDR_fam"/>
</dbReference>